<organism evidence="1">
    <name type="scientific">uncultured Pleomorphomonas sp</name>
    <dbReference type="NCBI Taxonomy" id="442121"/>
    <lineage>
        <taxon>Bacteria</taxon>
        <taxon>Pseudomonadati</taxon>
        <taxon>Pseudomonadota</taxon>
        <taxon>Alphaproteobacteria</taxon>
        <taxon>Hyphomicrobiales</taxon>
        <taxon>Pleomorphomonadaceae</taxon>
        <taxon>Pleomorphomonas</taxon>
        <taxon>environmental samples</taxon>
    </lineage>
</organism>
<dbReference type="EMBL" id="FMJD01000006">
    <property type="protein sequence ID" value="SCM75459.1"/>
    <property type="molecule type" value="Genomic_DNA"/>
</dbReference>
<sequence length="75" mass="8458">MPGAGAGVRRDRSGPDLFRYRLRTGPHGLRWHFLTEVLQIQEMQIRVSKVQKLAAGYTVDRDETLSLPEKEHGAG</sequence>
<accession>A0A212LDN2</accession>
<gene>
    <name evidence="1" type="ORF">KL86PLE_20127</name>
</gene>
<evidence type="ECO:0000313" key="1">
    <source>
        <dbReference type="EMBL" id="SCM75459.1"/>
    </source>
</evidence>
<reference evidence="1" key="1">
    <citation type="submission" date="2016-08" db="EMBL/GenBank/DDBJ databases">
        <authorList>
            <person name="Seilhamer J.J."/>
        </authorList>
    </citation>
    <scope>NUCLEOTIDE SEQUENCE</scope>
    <source>
        <strain evidence="1">86</strain>
    </source>
</reference>
<dbReference type="AlphaFoldDB" id="A0A212LDN2"/>
<name>A0A212LDN2_9HYPH</name>
<protein>
    <submittedName>
        <fullName evidence="1">Uncharacterized protein</fullName>
    </submittedName>
</protein>
<proteinExistence type="predicted"/>